<dbReference type="GO" id="GO:0016887">
    <property type="term" value="F:ATP hydrolysis activity"/>
    <property type="evidence" value="ECO:0007669"/>
    <property type="project" value="InterPro"/>
</dbReference>
<evidence type="ECO:0000256" key="2">
    <source>
        <dbReference type="ARBA" id="ARBA00022448"/>
    </source>
</evidence>
<dbReference type="SUPFAM" id="SSF52540">
    <property type="entry name" value="P-loop containing nucleoside triphosphate hydrolases"/>
    <property type="match status" value="2"/>
</dbReference>
<dbReference type="PANTHER" id="PTHR43790:SF9">
    <property type="entry name" value="GALACTOFURANOSE TRANSPORTER ATP-BINDING PROTEIN YTFR"/>
    <property type="match status" value="1"/>
</dbReference>
<feature type="domain" description="ABC transporter" evidence="7">
    <location>
        <begin position="257"/>
        <end position="501"/>
    </location>
</feature>
<dbReference type="Pfam" id="PF00005">
    <property type="entry name" value="ABC_tran"/>
    <property type="match status" value="2"/>
</dbReference>
<dbReference type="Gene3D" id="3.40.50.300">
    <property type="entry name" value="P-loop containing nucleotide triphosphate hydrolases"/>
    <property type="match status" value="2"/>
</dbReference>
<keyword evidence="5" id="KW-0547">Nucleotide-binding</keyword>
<evidence type="ECO:0000256" key="1">
    <source>
        <dbReference type="ARBA" id="ARBA00005417"/>
    </source>
</evidence>
<name>A0A9X3E1G3_9HYPH</name>
<dbReference type="InterPro" id="IPR027417">
    <property type="entry name" value="P-loop_NTPase"/>
</dbReference>
<feature type="domain" description="ABC transporter" evidence="7">
    <location>
        <begin position="9"/>
        <end position="245"/>
    </location>
</feature>
<dbReference type="EMBL" id="JAPKNK010000004">
    <property type="protein sequence ID" value="MCX5569835.1"/>
    <property type="molecule type" value="Genomic_DNA"/>
</dbReference>
<gene>
    <name evidence="8" type="ORF">OSH07_11580</name>
</gene>
<evidence type="ECO:0000256" key="6">
    <source>
        <dbReference type="ARBA" id="ARBA00022840"/>
    </source>
</evidence>
<dbReference type="AlphaFoldDB" id="A0A9X3E1G3"/>
<dbReference type="GO" id="GO:0005524">
    <property type="term" value="F:ATP binding"/>
    <property type="evidence" value="ECO:0007669"/>
    <property type="project" value="UniProtKB-KW"/>
</dbReference>
<dbReference type="InterPro" id="IPR017871">
    <property type="entry name" value="ABC_transporter-like_CS"/>
</dbReference>
<proteinExistence type="inferred from homology"/>
<dbReference type="SMART" id="SM00382">
    <property type="entry name" value="AAA"/>
    <property type="match status" value="2"/>
</dbReference>
<dbReference type="Proteomes" id="UP001144805">
    <property type="component" value="Unassembled WGS sequence"/>
</dbReference>
<protein>
    <submittedName>
        <fullName evidence="8">Sugar ABC transporter ATP-binding protein</fullName>
    </submittedName>
</protein>
<dbReference type="PROSITE" id="PS00211">
    <property type="entry name" value="ABC_TRANSPORTER_1"/>
    <property type="match status" value="1"/>
</dbReference>
<dbReference type="CDD" id="cd03216">
    <property type="entry name" value="ABC_Carb_Monos_I"/>
    <property type="match status" value="1"/>
</dbReference>
<sequence length="506" mass="54007">MNSATPLAIQVQSVTKSFLGQRALDDIDFEVARGEVHGLVGKNGAGKSTFMKILSGAQPPDSGQIIVGGTAFKALNPAEGRAAGIAIVYQNPELHLDLSVAANIFLGAEPRKGFGVLDDKAMAARATELLARLGLDLPVNKRLGDLDIADRQQVAIAKAVREKAHVLLLDEPTAALNKAQAEFLFRLIRDLARQGMAIVYVSHHLDEVLAISDRITVLRNGRKVAVVEGKSADKDGLISMIVGRTLDAVETHRTPRSRTDPFLIMESVSSPGGLDNVSLEVAKGEIVGVTGLIGGGANALAAVIGGLDHRDLSGRMTLGGEPYAPRAVREAIARGVLFIPEDMRGRGLVMGLSIAKNISLAALRSLSKLGWLKLAKETGVATEMSERLDLNPRVPSREVRFLSGGNQRKALLGRAIFADGRLFVLEEPTQGVDVESQRQIHDHLRSLADKGATVVFVSTDLEELIALADRILVLRAGRIEQELSPAGLDPQQLLAAIQTQSARSVN</sequence>
<dbReference type="RefSeq" id="WP_266338807.1">
    <property type="nucleotide sequence ID" value="NZ_JAPKNK010000004.1"/>
</dbReference>
<reference evidence="8" key="1">
    <citation type="submission" date="2022-11" db="EMBL/GenBank/DDBJ databases">
        <title>Biodiversity and phylogenetic relationships of bacteria.</title>
        <authorList>
            <person name="Machado R.A.R."/>
            <person name="Bhat A."/>
            <person name="Loulou A."/>
            <person name="Kallel S."/>
        </authorList>
    </citation>
    <scope>NUCLEOTIDE SEQUENCE</scope>
    <source>
        <strain evidence="8">K-TC2</strain>
    </source>
</reference>
<dbReference type="InterPro" id="IPR003439">
    <property type="entry name" value="ABC_transporter-like_ATP-bd"/>
</dbReference>
<organism evidence="8 9">
    <name type="scientific">Kaistia nematophila</name>
    <dbReference type="NCBI Taxonomy" id="2994654"/>
    <lineage>
        <taxon>Bacteria</taxon>
        <taxon>Pseudomonadati</taxon>
        <taxon>Pseudomonadota</taxon>
        <taxon>Alphaproteobacteria</taxon>
        <taxon>Hyphomicrobiales</taxon>
        <taxon>Kaistiaceae</taxon>
        <taxon>Kaistia</taxon>
    </lineage>
</organism>
<keyword evidence="3" id="KW-0762">Sugar transport</keyword>
<evidence type="ECO:0000256" key="3">
    <source>
        <dbReference type="ARBA" id="ARBA00022597"/>
    </source>
</evidence>
<dbReference type="PANTHER" id="PTHR43790">
    <property type="entry name" value="CARBOHYDRATE TRANSPORT ATP-BINDING PROTEIN MG119-RELATED"/>
    <property type="match status" value="1"/>
</dbReference>
<dbReference type="CDD" id="cd03215">
    <property type="entry name" value="ABC_Carb_Monos_II"/>
    <property type="match status" value="1"/>
</dbReference>
<comment type="caution">
    <text evidence="8">The sequence shown here is derived from an EMBL/GenBank/DDBJ whole genome shotgun (WGS) entry which is preliminary data.</text>
</comment>
<dbReference type="PROSITE" id="PS50893">
    <property type="entry name" value="ABC_TRANSPORTER_2"/>
    <property type="match status" value="2"/>
</dbReference>
<evidence type="ECO:0000313" key="9">
    <source>
        <dbReference type="Proteomes" id="UP001144805"/>
    </source>
</evidence>
<keyword evidence="4" id="KW-0677">Repeat</keyword>
<dbReference type="InterPro" id="IPR050107">
    <property type="entry name" value="ABC_carbohydrate_import_ATPase"/>
</dbReference>
<keyword evidence="9" id="KW-1185">Reference proteome</keyword>
<evidence type="ECO:0000256" key="5">
    <source>
        <dbReference type="ARBA" id="ARBA00022741"/>
    </source>
</evidence>
<evidence type="ECO:0000256" key="4">
    <source>
        <dbReference type="ARBA" id="ARBA00022737"/>
    </source>
</evidence>
<evidence type="ECO:0000313" key="8">
    <source>
        <dbReference type="EMBL" id="MCX5569835.1"/>
    </source>
</evidence>
<dbReference type="InterPro" id="IPR003593">
    <property type="entry name" value="AAA+_ATPase"/>
</dbReference>
<keyword evidence="2" id="KW-0813">Transport</keyword>
<keyword evidence="6 8" id="KW-0067">ATP-binding</keyword>
<accession>A0A9X3E1G3</accession>
<comment type="similarity">
    <text evidence="1">Belongs to the ABC transporter superfamily.</text>
</comment>
<evidence type="ECO:0000259" key="7">
    <source>
        <dbReference type="PROSITE" id="PS50893"/>
    </source>
</evidence>